<evidence type="ECO:0008006" key="7">
    <source>
        <dbReference type="Google" id="ProtNLM"/>
    </source>
</evidence>
<keyword evidence="4" id="KW-1133">Transmembrane helix</keyword>
<protein>
    <recommendedName>
        <fullName evidence="7">Mce-associated membrane protein</fullName>
    </recommendedName>
</protein>
<dbReference type="KEGG" id="tcu:Tcur_4339"/>
<sequence length="325" mass="34625">MTMLGRGGRATSEAGKPKKGSRAEKKARKAEEAARRAEELAEQARKAAEEARAALREAEEAAEAEAAEAEAEEAAEAAGGDEAAEAEEKTADAGTAEDQAEDQAEEDGAAATKVLLDKETDEEDDEDVQATVADRTKVDETVEEAVDETVEEAAEEPAAAKRRVVVRAGLGASGVVLLVLAVALGGALGFLVYKKGQLEAAEEARKEVAFAAAQAAQDLSSYDYRTVDSDLRRATGHTTGKFREEFAKQAEQVGETARKQQTVTEGVAIKTGVERVSGSTAVALVFLNQQTAKADTAERLPNQYTLRLTMRKVGDRWLVEKLQVM</sequence>
<dbReference type="PANTHER" id="PTHR37042">
    <property type="entry name" value="OUTER MEMBRANE PROTEIN RV1973"/>
    <property type="match status" value="1"/>
</dbReference>
<keyword evidence="4" id="KW-0812">Transmembrane</keyword>
<dbReference type="PANTHER" id="PTHR37042:SF4">
    <property type="entry name" value="OUTER MEMBRANE PROTEIN RV1973"/>
    <property type="match status" value="1"/>
</dbReference>
<dbReference type="HOGENOM" id="CLU_855082_0_0_11"/>
<dbReference type="STRING" id="471852.Tcur_4339"/>
<dbReference type="GO" id="GO:0016020">
    <property type="term" value="C:membrane"/>
    <property type="evidence" value="ECO:0007669"/>
    <property type="project" value="UniProtKB-SubCell"/>
</dbReference>
<gene>
    <name evidence="5" type="ordered locus">Tcur_4339</name>
</gene>
<feature type="compositionally biased region" description="Acidic residues" evidence="3">
    <location>
        <begin position="60"/>
        <end position="75"/>
    </location>
</feature>
<evidence type="ECO:0000313" key="5">
    <source>
        <dbReference type="EMBL" id="ACY99866.1"/>
    </source>
</evidence>
<dbReference type="AlphaFoldDB" id="D1A396"/>
<accession>D1A396</accession>
<feature type="transmembrane region" description="Helical" evidence="4">
    <location>
        <begin position="170"/>
        <end position="193"/>
    </location>
</feature>
<evidence type="ECO:0000256" key="1">
    <source>
        <dbReference type="ARBA" id="ARBA00004370"/>
    </source>
</evidence>
<keyword evidence="6" id="KW-1185">Reference proteome</keyword>
<evidence type="ECO:0000256" key="2">
    <source>
        <dbReference type="ARBA" id="ARBA00023136"/>
    </source>
</evidence>
<organism evidence="5 6">
    <name type="scientific">Thermomonospora curvata (strain ATCC 19995 / DSM 43183 / JCM 3096 / KCTC 9072 / NBRC 15933 / NCIMB 10081 / Henssen B9)</name>
    <dbReference type="NCBI Taxonomy" id="471852"/>
    <lineage>
        <taxon>Bacteria</taxon>
        <taxon>Bacillati</taxon>
        <taxon>Actinomycetota</taxon>
        <taxon>Actinomycetes</taxon>
        <taxon>Streptosporangiales</taxon>
        <taxon>Thermomonosporaceae</taxon>
        <taxon>Thermomonospora</taxon>
    </lineage>
</organism>
<evidence type="ECO:0000256" key="4">
    <source>
        <dbReference type="SAM" id="Phobius"/>
    </source>
</evidence>
<dbReference type="RefSeq" id="WP_012854649.1">
    <property type="nucleotide sequence ID" value="NC_013510.1"/>
</dbReference>
<feature type="compositionally biased region" description="Acidic residues" evidence="3">
    <location>
        <begin position="98"/>
        <end position="108"/>
    </location>
</feature>
<comment type="subcellular location">
    <subcellularLocation>
        <location evidence="1">Membrane</location>
    </subcellularLocation>
</comment>
<evidence type="ECO:0000313" key="6">
    <source>
        <dbReference type="Proteomes" id="UP000001918"/>
    </source>
</evidence>
<dbReference type="Proteomes" id="UP000001918">
    <property type="component" value="Chromosome"/>
</dbReference>
<evidence type="ECO:0000256" key="3">
    <source>
        <dbReference type="SAM" id="MobiDB-lite"/>
    </source>
</evidence>
<proteinExistence type="predicted"/>
<reference evidence="5 6" key="1">
    <citation type="journal article" date="2011" name="Stand. Genomic Sci.">
        <title>Complete genome sequence of Thermomonospora curvata type strain (B9).</title>
        <authorList>
            <person name="Chertkov O."/>
            <person name="Sikorski J."/>
            <person name="Nolan M."/>
            <person name="Lapidus A."/>
            <person name="Lucas S."/>
            <person name="Del Rio T.G."/>
            <person name="Tice H."/>
            <person name="Cheng J.F."/>
            <person name="Goodwin L."/>
            <person name="Pitluck S."/>
            <person name="Liolios K."/>
            <person name="Ivanova N."/>
            <person name="Mavromatis K."/>
            <person name="Mikhailova N."/>
            <person name="Ovchinnikova G."/>
            <person name="Pati A."/>
            <person name="Chen A."/>
            <person name="Palaniappan K."/>
            <person name="Djao O.D."/>
            <person name="Land M."/>
            <person name="Hauser L."/>
            <person name="Chang Y.J."/>
            <person name="Jeffries C.D."/>
            <person name="Brettin T."/>
            <person name="Han C."/>
            <person name="Detter J.C."/>
            <person name="Rohde M."/>
            <person name="Goker M."/>
            <person name="Woyke T."/>
            <person name="Bristow J."/>
            <person name="Eisen J.A."/>
            <person name="Markowitz V."/>
            <person name="Hugenholtz P."/>
            <person name="Klenk H.P."/>
            <person name="Kyrpides N.C."/>
        </authorList>
    </citation>
    <scope>NUCLEOTIDE SEQUENCE [LARGE SCALE GENOMIC DNA]</scope>
    <source>
        <strain evidence="6">ATCC 19995 / DSM 43183 / JCM 3096 / KCTC 9072 / NBRC 15933 / NCIMB 10081 / Henssen B9</strain>
    </source>
</reference>
<dbReference type="EMBL" id="CP001738">
    <property type="protein sequence ID" value="ACY99866.1"/>
    <property type="molecule type" value="Genomic_DNA"/>
</dbReference>
<feature type="region of interest" description="Disordered" evidence="3">
    <location>
        <begin position="1"/>
        <end position="108"/>
    </location>
</feature>
<dbReference type="eggNOG" id="COG0443">
    <property type="taxonomic scope" value="Bacteria"/>
</dbReference>
<feature type="compositionally biased region" description="Basic and acidic residues" evidence="3">
    <location>
        <begin position="21"/>
        <end position="59"/>
    </location>
</feature>
<dbReference type="OrthoDB" id="3536396at2"/>
<name>D1A396_THECD</name>
<keyword evidence="2 4" id="KW-0472">Membrane</keyword>